<dbReference type="PANTHER" id="PTHR33499">
    <property type="entry name" value="OS12G0282400 PROTEIN-RELATED"/>
    <property type="match status" value="1"/>
</dbReference>
<protein>
    <submittedName>
        <fullName evidence="1">Uncharacterized protein</fullName>
    </submittedName>
</protein>
<dbReference type="Proteomes" id="UP001168877">
    <property type="component" value="Unassembled WGS sequence"/>
</dbReference>
<reference evidence="1" key="1">
    <citation type="journal article" date="2022" name="Plant J.">
        <title>Strategies of tolerance reflected in two North American maple genomes.</title>
        <authorList>
            <person name="McEvoy S.L."/>
            <person name="Sezen U.U."/>
            <person name="Trouern-Trend A."/>
            <person name="McMahon S.M."/>
            <person name="Schaberg P.G."/>
            <person name="Yang J."/>
            <person name="Wegrzyn J.L."/>
            <person name="Swenson N.G."/>
        </authorList>
    </citation>
    <scope>NUCLEOTIDE SEQUENCE</scope>
    <source>
        <strain evidence="1">NS2018</strain>
    </source>
</reference>
<proteinExistence type="predicted"/>
<reference evidence="1" key="2">
    <citation type="submission" date="2023-06" db="EMBL/GenBank/DDBJ databases">
        <authorList>
            <person name="Swenson N.G."/>
            <person name="Wegrzyn J.L."/>
            <person name="Mcevoy S.L."/>
        </authorList>
    </citation>
    <scope>NUCLEOTIDE SEQUENCE</scope>
    <source>
        <strain evidence="1">NS2018</strain>
        <tissue evidence="1">Leaf</tissue>
    </source>
</reference>
<comment type="caution">
    <text evidence="1">The sequence shown here is derived from an EMBL/GenBank/DDBJ whole genome shotgun (WGS) entry which is preliminary data.</text>
</comment>
<keyword evidence="2" id="KW-1185">Reference proteome</keyword>
<name>A0AA39UII5_ACESA</name>
<organism evidence="1 2">
    <name type="scientific">Acer saccharum</name>
    <name type="common">Sugar maple</name>
    <dbReference type="NCBI Taxonomy" id="4024"/>
    <lineage>
        <taxon>Eukaryota</taxon>
        <taxon>Viridiplantae</taxon>
        <taxon>Streptophyta</taxon>
        <taxon>Embryophyta</taxon>
        <taxon>Tracheophyta</taxon>
        <taxon>Spermatophyta</taxon>
        <taxon>Magnoliopsida</taxon>
        <taxon>eudicotyledons</taxon>
        <taxon>Gunneridae</taxon>
        <taxon>Pentapetalae</taxon>
        <taxon>rosids</taxon>
        <taxon>malvids</taxon>
        <taxon>Sapindales</taxon>
        <taxon>Sapindaceae</taxon>
        <taxon>Hippocastanoideae</taxon>
        <taxon>Acereae</taxon>
        <taxon>Acer</taxon>
    </lineage>
</organism>
<dbReference type="AlphaFoldDB" id="A0AA39UII5"/>
<dbReference type="PANTHER" id="PTHR33499:SF11">
    <property type="entry name" value="NO APICAL MERISTEM-ASSOCIATED C-TERMINAL DOMAIN-CONTAINING PROTEIN"/>
    <property type="match status" value="1"/>
</dbReference>
<evidence type="ECO:0000313" key="2">
    <source>
        <dbReference type="Proteomes" id="UP001168877"/>
    </source>
</evidence>
<accession>A0AA39UII5</accession>
<evidence type="ECO:0000313" key="1">
    <source>
        <dbReference type="EMBL" id="KAK0571449.1"/>
    </source>
</evidence>
<sequence>MFLFATRKIEKKIRGKSRGVRLDRLITFANEQIHVDFSSGKPKGPNAEMFSTEIGIVVRSHAPLNVEKWDDIPEEQTQPLIDRVLSKFDVDISRPYIKDWMLKRMRL</sequence>
<dbReference type="EMBL" id="JAUESC010000388">
    <property type="protein sequence ID" value="KAK0571449.1"/>
    <property type="molecule type" value="Genomic_DNA"/>
</dbReference>
<gene>
    <name evidence="1" type="ORF">LWI29_016141</name>
</gene>